<evidence type="ECO:0000256" key="4">
    <source>
        <dbReference type="ARBA" id="ARBA00022833"/>
    </source>
</evidence>
<dbReference type="RefSeq" id="WP_311661608.1">
    <property type="nucleotide sequence ID" value="NZ_JAVRHT010000002.1"/>
</dbReference>
<evidence type="ECO:0000256" key="3">
    <source>
        <dbReference type="ARBA" id="ARBA00022801"/>
    </source>
</evidence>
<keyword evidence="2" id="KW-0479">Metal-binding</keyword>
<keyword evidence="7" id="KW-1185">Reference proteome</keyword>
<organism evidence="6 7">
    <name type="scientific">Rubrivirga litoralis</name>
    <dbReference type="NCBI Taxonomy" id="3075598"/>
    <lineage>
        <taxon>Bacteria</taxon>
        <taxon>Pseudomonadati</taxon>
        <taxon>Rhodothermota</taxon>
        <taxon>Rhodothermia</taxon>
        <taxon>Rhodothermales</taxon>
        <taxon>Rubricoccaceae</taxon>
        <taxon>Rubrivirga</taxon>
    </lineage>
</organism>
<evidence type="ECO:0000313" key="7">
    <source>
        <dbReference type="Proteomes" id="UP001267426"/>
    </source>
</evidence>
<dbReference type="Gene3D" id="3.60.15.10">
    <property type="entry name" value="Ribonuclease Z/Hydroxyacylglutathione hydrolase-like"/>
    <property type="match status" value="1"/>
</dbReference>
<protein>
    <submittedName>
        <fullName evidence="6">MBL fold metallo-hydrolase</fullName>
    </submittedName>
</protein>
<evidence type="ECO:0000256" key="1">
    <source>
        <dbReference type="ARBA" id="ARBA00007749"/>
    </source>
</evidence>
<dbReference type="InterPro" id="IPR051013">
    <property type="entry name" value="MBL_superfamily_lactonases"/>
</dbReference>
<comment type="caution">
    <text evidence="6">The sequence shown here is derived from an EMBL/GenBank/DDBJ whole genome shotgun (WGS) entry which is preliminary data.</text>
</comment>
<dbReference type="InterPro" id="IPR001279">
    <property type="entry name" value="Metallo-B-lactamas"/>
</dbReference>
<dbReference type="EMBL" id="JAVRHT010000002">
    <property type="protein sequence ID" value="MDT0630484.1"/>
    <property type="molecule type" value="Genomic_DNA"/>
</dbReference>
<proteinExistence type="inferred from homology"/>
<keyword evidence="3" id="KW-0378">Hydrolase</keyword>
<reference evidence="6 7" key="1">
    <citation type="submission" date="2023-09" db="EMBL/GenBank/DDBJ databases">
        <authorList>
            <person name="Rey-Velasco X."/>
        </authorList>
    </citation>
    <scope>NUCLEOTIDE SEQUENCE [LARGE SCALE GENOMIC DNA]</scope>
    <source>
        <strain evidence="6 7">F394</strain>
    </source>
</reference>
<dbReference type="InterPro" id="IPR036866">
    <property type="entry name" value="RibonucZ/Hydroxyglut_hydro"/>
</dbReference>
<dbReference type="SUPFAM" id="SSF56281">
    <property type="entry name" value="Metallo-hydrolase/oxidoreductase"/>
    <property type="match status" value="1"/>
</dbReference>
<accession>A0ABU3BMG8</accession>
<dbReference type="PANTHER" id="PTHR42978">
    <property type="entry name" value="QUORUM-QUENCHING LACTONASE YTNP-RELATED-RELATED"/>
    <property type="match status" value="1"/>
</dbReference>
<dbReference type="SMART" id="SM00849">
    <property type="entry name" value="Lactamase_B"/>
    <property type="match status" value="1"/>
</dbReference>
<name>A0ABU3BMG8_9BACT</name>
<dbReference type="PANTHER" id="PTHR42978:SF6">
    <property type="entry name" value="QUORUM-QUENCHING LACTONASE YTNP-RELATED"/>
    <property type="match status" value="1"/>
</dbReference>
<sequence>MTHGDYQIDTVETGRLGLDGGAMFGIVPKPLWEKRIAPDDQNRIPLAMRCLLLRGHGRTVLVDTGVGAKGDDKFERIYAVDHQHSALGGSLAALGVEPGDVTDVVLTHLHFDHAGGATERGPDGALRTAFPNAAYHVQRAHWEWAHESVREQASFLAENMDPIEASGQLVLADGEVSPFPGVSYVLVHGHTRAQQLVLVEGGAAEGGAAAPLLFAADLLPTAAHVPLPWVMAYDIEPLQTLREKERVLTRAADEGWTVVFEHDAEVAAARIKRTEKGFRAADARAAF</sequence>
<evidence type="ECO:0000256" key="2">
    <source>
        <dbReference type="ARBA" id="ARBA00022723"/>
    </source>
</evidence>
<dbReference type="Proteomes" id="UP001267426">
    <property type="component" value="Unassembled WGS sequence"/>
</dbReference>
<keyword evidence="4" id="KW-0862">Zinc</keyword>
<dbReference type="CDD" id="cd16281">
    <property type="entry name" value="metallo-hydrolase-like_MBL-fold"/>
    <property type="match status" value="1"/>
</dbReference>
<feature type="domain" description="Metallo-beta-lactamase" evidence="5">
    <location>
        <begin position="47"/>
        <end position="262"/>
    </location>
</feature>
<evidence type="ECO:0000313" key="6">
    <source>
        <dbReference type="EMBL" id="MDT0630484.1"/>
    </source>
</evidence>
<gene>
    <name evidence="6" type="ORF">RM540_01880</name>
</gene>
<comment type="similarity">
    <text evidence="1">Belongs to the metallo-beta-lactamase superfamily.</text>
</comment>
<dbReference type="Pfam" id="PF00753">
    <property type="entry name" value="Lactamase_B"/>
    <property type="match status" value="1"/>
</dbReference>
<evidence type="ECO:0000259" key="5">
    <source>
        <dbReference type="SMART" id="SM00849"/>
    </source>
</evidence>